<evidence type="ECO:0000313" key="3">
    <source>
        <dbReference type="Proteomes" id="UP000198960"/>
    </source>
</evidence>
<proteinExistence type="predicted"/>
<dbReference type="EMBL" id="FOEE01000003">
    <property type="protein sequence ID" value="SEO71401.1"/>
    <property type="molecule type" value="Genomic_DNA"/>
</dbReference>
<dbReference type="Gene3D" id="3.40.630.30">
    <property type="match status" value="1"/>
</dbReference>
<evidence type="ECO:0000256" key="1">
    <source>
        <dbReference type="SAM" id="MobiDB-lite"/>
    </source>
</evidence>
<feature type="region of interest" description="Disordered" evidence="1">
    <location>
        <begin position="36"/>
        <end position="61"/>
    </location>
</feature>
<gene>
    <name evidence="2" type="ORF">SAMN05660991_01423</name>
</gene>
<protein>
    <submittedName>
        <fullName evidence="2">Uncharacterized protein</fullName>
    </submittedName>
</protein>
<dbReference type="Proteomes" id="UP000198960">
    <property type="component" value="Unassembled WGS sequence"/>
</dbReference>
<keyword evidence="3" id="KW-1185">Reference proteome</keyword>
<dbReference type="AlphaFoldDB" id="A0A1H8RY86"/>
<name>A0A1H8RY86_9ACTN</name>
<organism evidence="2 3">
    <name type="scientific">Trujillonella endophytica</name>
    <dbReference type="NCBI Taxonomy" id="673521"/>
    <lineage>
        <taxon>Bacteria</taxon>
        <taxon>Bacillati</taxon>
        <taxon>Actinomycetota</taxon>
        <taxon>Actinomycetes</taxon>
        <taxon>Geodermatophilales</taxon>
        <taxon>Geodermatophilaceae</taxon>
        <taxon>Trujillonella</taxon>
    </lineage>
</organism>
<evidence type="ECO:0000313" key="2">
    <source>
        <dbReference type="EMBL" id="SEO71401.1"/>
    </source>
</evidence>
<sequence length="61" mass="6848">MDLSGIDLTTEVVRTERLDLRPYRTADVDAVLTACQDPERPSGRAERSRSVTVSVTERLRS</sequence>
<reference evidence="3" key="1">
    <citation type="submission" date="2016-10" db="EMBL/GenBank/DDBJ databases">
        <authorList>
            <person name="Varghese N."/>
            <person name="Submissions S."/>
        </authorList>
    </citation>
    <scope>NUCLEOTIDE SEQUENCE [LARGE SCALE GENOMIC DNA]</scope>
    <source>
        <strain evidence="3">DSM 45413</strain>
    </source>
</reference>
<accession>A0A1H8RY86</accession>
<feature type="compositionally biased region" description="Basic and acidic residues" evidence="1">
    <location>
        <begin position="37"/>
        <end position="49"/>
    </location>
</feature>